<proteinExistence type="predicted"/>
<sequence length="90" mass="9658">MILTHRDCPRKFAGKKRLAGRVGGPVQRRAAVRRASGGDPYGAGRFWPIATLLVGHDVPHRAAPRASHSAKIGSVTAGQYHHITLTGDLK</sequence>
<dbReference type="Proteomes" id="UP000238954">
    <property type="component" value="Chromosome"/>
</dbReference>
<dbReference type="RefSeq" id="WP_105998945.1">
    <property type="nucleotide sequence ID" value="NZ_CM009578.1"/>
</dbReference>
<evidence type="ECO:0000313" key="2">
    <source>
        <dbReference type="Proteomes" id="UP000238954"/>
    </source>
</evidence>
<gene>
    <name evidence="1" type="ORF">CVO77_10165</name>
</gene>
<reference evidence="2" key="1">
    <citation type="submission" date="2017-11" db="EMBL/GenBank/DDBJ databases">
        <title>The complete genome sequence of Sphingopyxis pomeranensis sp. nov. strain WS5A3p.</title>
        <authorList>
            <person name="Kaminski M.A."/>
        </authorList>
    </citation>
    <scope>NUCLEOTIDE SEQUENCE [LARGE SCALE GENOMIC DNA]</scope>
    <source>
        <strain evidence="2">WS5A3p</strain>
    </source>
</reference>
<protein>
    <submittedName>
        <fullName evidence="1">Uncharacterized protein</fullName>
    </submittedName>
</protein>
<organism evidence="1 2">
    <name type="scientific">Sphingopyxis lindanitolerans</name>
    <dbReference type="NCBI Taxonomy" id="2054227"/>
    <lineage>
        <taxon>Bacteria</taxon>
        <taxon>Pseudomonadati</taxon>
        <taxon>Pseudomonadota</taxon>
        <taxon>Alphaproteobacteria</taxon>
        <taxon>Sphingomonadales</taxon>
        <taxon>Sphingomonadaceae</taxon>
        <taxon>Sphingopyxis</taxon>
    </lineage>
</organism>
<keyword evidence="2" id="KW-1185">Reference proteome</keyword>
<dbReference type="AlphaFoldDB" id="A0A2S8B8U4"/>
<dbReference type="EMBL" id="PHFW01000002">
    <property type="protein sequence ID" value="PQM28778.1"/>
    <property type="molecule type" value="Genomic_DNA"/>
</dbReference>
<evidence type="ECO:0000313" key="1">
    <source>
        <dbReference type="EMBL" id="PQM28778.1"/>
    </source>
</evidence>
<name>A0A2S8B8U4_9SPHN</name>
<accession>A0A2S8B8U4</accession>
<comment type="caution">
    <text evidence="1">The sequence shown here is derived from an EMBL/GenBank/DDBJ whole genome shotgun (WGS) entry which is preliminary data.</text>
</comment>